<reference evidence="2" key="1">
    <citation type="submission" date="2016-10" db="EMBL/GenBank/DDBJ databases">
        <authorList>
            <person name="Varghese N."/>
            <person name="Submissions S."/>
        </authorList>
    </citation>
    <scope>NUCLEOTIDE SEQUENCE [LARGE SCALE GENOMIC DNA]</scope>
    <source>
        <strain evidence="2">CGMCC 1.6474</strain>
    </source>
</reference>
<keyword evidence="2" id="KW-1185">Reference proteome</keyword>
<gene>
    <name evidence="1" type="ORF">SAMN04488125_1319</name>
</gene>
<dbReference type="EMBL" id="FOSV01000031">
    <property type="protein sequence ID" value="SFL93082.1"/>
    <property type="molecule type" value="Genomic_DNA"/>
</dbReference>
<protein>
    <submittedName>
        <fullName evidence="1">Uncharacterized protein</fullName>
    </submittedName>
</protein>
<dbReference type="Proteomes" id="UP000198804">
    <property type="component" value="Unassembled WGS sequence"/>
</dbReference>
<accession>A0A1I4LPZ3</accession>
<dbReference type="AlphaFoldDB" id="A0A1I4LPZ3"/>
<dbReference type="RefSeq" id="WP_091951485.1">
    <property type="nucleotide sequence ID" value="NZ_FOSV01000031.1"/>
</dbReference>
<dbReference type="OrthoDB" id="8158907at2"/>
<dbReference type="STRING" id="414703.SAMN04488125_1319"/>
<evidence type="ECO:0000313" key="2">
    <source>
        <dbReference type="Proteomes" id="UP000198804"/>
    </source>
</evidence>
<evidence type="ECO:0000313" key="1">
    <source>
        <dbReference type="EMBL" id="SFL93082.1"/>
    </source>
</evidence>
<proteinExistence type="predicted"/>
<name>A0A1I4LPZ3_9HYPH</name>
<organism evidence="1 2">
    <name type="scientific">Methylorubrum salsuginis</name>
    <dbReference type="NCBI Taxonomy" id="414703"/>
    <lineage>
        <taxon>Bacteria</taxon>
        <taxon>Pseudomonadati</taxon>
        <taxon>Pseudomonadota</taxon>
        <taxon>Alphaproteobacteria</taxon>
        <taxon>Hyphomicrobiales</taxon>
        <taxon>Methylobacteriaceae</taxon>
        <taxon>Methylorubrum</taxon>
    </lineage>
</organism>
<sequence>MVGHLSALLDLWRSRRARTAVLASLDPFGESLRRVGEADPRSLDSPYLTGFLLAVVSGLARDAAPRIGSEGLGAVQLDVCGALMGLPRALLAERLVSLGLNEDRAFALGCADAWAFHAALIAARSEGHGALEPGPAAQEAQALWERFIERWTCCTSAL</sequence>